<keyword evidence="1" id="KW-0677">Repeat</keyword>
<keyword evidence="2" id="KW-0040">ANK repeat</keyword>
<protein>
    <submittedName>
        <fullName evidence="3">Putative ankyrin repeat protein</fullName>
    </submittedName>
</protein>
<dbReference type="PANTHER" id="PTHR24189">
    <property type="entry name" value="MYOTROPHIN"/>
    <property type="match status" value="1"/>
</dbReference>
<dbReference type="RefSeq" id="YP_010788900.1">
    <property type="nucleotide sequence ID" value="NC_075367.1"/>
</dbReference>
<dbReference type="SMART" id="SM00248">
    <property type="entry name" value="ANK"/>
    <property type="match status" value="4"/>
</dbReference>
<organism evidence="3">
    <name type="scientific">Megavirus baoshan</name>
    <dbReference type="NCBI Taxonomy" id="2496520"/>
    <lineage>
        <taxon>Viruses</taxon>
        <taxon>Varidnaviria</taxon>
        <taxon>Bamfordvirae</taxon>
        <taxon>Nucleocytoviricota</taxon>
        <taxon>Megaviricetes</taxon>
        <taxon>Imitervirales</taxon>
        <taxon>Mimiviridae</taxon>
        <taxon>Megamimivirinae</taxon>
        <taxon>Megavirus</taxon>
        <taxon>Megavirus baoshanense</taxon>
    </lineage>
</organism>
<evidence type="ECO:0000256" key="1">
    <source>
        <dbReference type="ARBA" id="ARBA00022737"/>
    </source>
</evidence>
<sequence length="345" mass="40422">MTIQMEDYDFNKEYYCSTNVQCSGFSKLMHLILVETNETIIIDYLTNHMDEIHVRNKLEWTPLMIACINNKKCDNIGIIKLLIKCGSDINAQNNNGTTPLMMASYFTNHYDKNVVQLLLENKADPNIQRNDGLTTLIYASYPINYRNKFVNKFDLIKLLLQHEADPNIHKIGNNTALMIICNNYKNDNILEIIELLLQLGANPNIKNNFGETALLLVHYNKYILEMMEILLRYISCSYAKDSKKIFFPDGSILKYSDECKNIMEYYIYRNISFKNIMRELKIVQPKFIFRPTSIRIRIMILKWNLDNNIMSEIIKLSNFELIDYLGTTDYDDLKSKVDFNTKNLN</sequence>
<dbReference type="SUPFAM" id="SSF48403">
    <property type="entry name" value="Ankyrin repeat"/>
    <property type="match status" value="1"/>
</dbReference>
<dbReference type="Pfam" id="PF12796">
    <property type="entry name" value="Ank_2"/>
    <property type="match status" value="2"/>
</dbReference>
<dbReference type="PROSITE" id="PS50297">
    <property type="entry name" value="ANK_REP_REGION"/>
    <property type="match status" value="1"/>
</dbReference>
<proteinExistence type="predicted"/>
<dbReference type="InterPro" id="IPR050745">
    <property type="entry name" value="Multifunctional_regulatory"/>
</dbReference>
<evidence type="ECO:0000256" key="2">
    <source>
        <dbReference type="ARBA" id="ARBA00023043"/>
    </source>
</evidence>
<dbReference type="EMBL" id="MH046811">
    <property type="protein sequence ID" value="AZL89394.1"/>
    <property type="molecule type" value="Genomic_DNA"/>
</dbReference>
<dbReference type="InterPro" id="IPR002110">
    <property type="entry name" value="Ankyrin_rpt"/>
</dbReference>
<accession>A0A3Q8U832</accession>
<dbReference type="KEGG" id="vg:80526195"/>
<dbReference type="GeneID" id="80526195"/>
<name>A0A3Q8U832_9VIRU</name>
<dbReference type="Gene3D" id="1.25.40.20">
    <property type="entry name" value="Ankyrin repeat-containing domain"/>
    <property type="match status" value="2"/>
</dbReference>
<reference evidence="3" key="1">
    <citation type="submission" date="2018-03" db="EMBL/GenBank/DDBJ databases">
        <title>Draft genome sequences of Megaviruse, new member of the family Mimiviridae isolated from water in Shanghai, China.</title>
        <authorList>
            <person name="Xia Y."/>
        </authorList>
    </citation>
    <scope>NUCLEOTIDE SEQUENCE</scope>
    <source>
        <strain evidence="3">SH</strain>
    </source>
</reference>
<dbReference type="InterPro" id="IPR036770">
    <property type="entry name" value="Ankyrin_rpt-contain_sf"/>
</dbReference>
<dbReference type="PANTHER" id="PTHR24189:SF50">
    <property type="entry name" value="ANKYRIN REPEAT AND SOCS BOX PROTEIN 2"/>
    <property type="match status" value="1"/>
</dbReference>
<evidence type="ECO:0000313" key="3">
    <source>
        <dbReference type="EMBL" id="AZL89394.1"/>
    </source>
</evidence>
<dbReference type="PROSITE" id="PS50088">
    <property type="entry name" value="ANK_REPEAT"/>
    <property type="match status" value="3"/>
</dbReference>